<evidence type="ECO:0000256" key="4">
    <source>
        <dbReference type="ARBA" id="ARBA00023136"/>
    </source>
</evidence>
<keyword evidence="4" id="KW-0472">Membrane</keyword>
<dbReference type="AlphaFoldDB" id="A0A2V4BZ78"/>
<evidence type="ECO:0000256" key="3">
    <source>
        <dbReference type="ARBA" id="ARBA00022729"/>
    </source>
</evidence>
<sequence length="558" mass="62015">MKKIYIVLILAGMMTSSCEDFLNTEPTDKISLEQYYTNEEGLTQALAGVYDPLGSEKIYGNNLYTYLEVCTDEGYYARSAQTTGVQVYNFNPSSTEVTNLWTELYNGVNRANDLIAHINVPKMDEEKRQVILGEALFLRGYYYFMLVSRFGDVPLKLTPTTSPNSVQIPKTATAEVYAQILKDMTDAEAKVATSSSIGYPSRVSKTVVQGILARVCLQMAGYPLMDTAKYADALSWSKKVIDSGEHALNVSYNTDPAYNSFNQTIATVPVNSNNAYRQIFINHASDVYDIKESMWEIEFKGNRTDGYSDAGRLGSQNGITMAPSSATSVLLTNLGYCYGFVKGTGRLWSKYGTGDLRRDWVLTTYTFAVNNTTNVATKTAISKTQPYTRDCGKWRREYETLTPKNKNYTPINFPVLRYSDVLLMYAEAENQVNGATTNAYEAINQVRRRGYGLPINTPSAAADLTGLNAGAFQLAIEDERMRELCFEGLRKMDLIRWNKFVATMNSVGAEIGANTNATAQQYGGLGGKSVTARNLLFPIPSLEILSNKALTQSELWLQ</sequence>
<accession>A0A2V4BZ78</accession>
<evidence type="ECO:0000313" key="9">
    <source>
        <dbReference type="Proteomes" id="UP000247681"/>
    </source>
</evidence>
<protein>
    <submittedName>
        <fullName evidence="8">RagB/SusD family nutrient uptake outer membrane protein</fullName>
    </submittedName>
</protein>
<keyword evidence="3" id="KW-0732">Signal</keyword>
<name>A0A2V4BZ78_9FLAO</name>
<dbReference type="Pfam" id="PF14322">
    <property type="entry name" value="SusD-like_3"/>
    <property type="match status" value="1"/>
</dbReference>
<dbReference type="CDD" id="cd08977">
    <property type="entry name" value="SusD"/>
    <property type="match status" value="1"/>
</dbReference>
<evidence type="ECO:0000256" key="1">
    <source>
        <dbReference type="ARBA" id="ARBA00004442"/>
    </source>
</evidence>
<evidence type="ECO:0000256" key="2">
    <source>
        <dbReference type="ARBA" id="ARBA00006275"/>
    </source>
</evidence>
<comment type="similarity">
    <text evidence="2">Belongs to the SusD family.</text>
</comment>
<dbReference type="PROSITE" id="PS51257">
    <property type="entry name" value="PROKAR_LIPOPROTEIN"/>
    <property type="match status" value="1"/>
</dbReference>
<dbReference type="InterPro" id="IPR012944">
    <property type="entry name" value="SusD_RagB_dom"/>
</dbReference>
<evidence type="ECO:0000259" key="7">
    <source>
        <dbReference type="Pfam" id="PF14322"/>
    </source>
</evidence>
<dbReference type="RefSeq" id="WP_110348606.1">
    <property type="nucleotide sequence ID" value="NZ_QJHL01000007.1"/>
</dbReference>
<reference evidence="8 9" key="1">
    <citation type="submission" date="2018-05" db="EMBL/GenBank/DDBJ databases">
        <title>Flavobacterium sp. strain IMCC34758, incomplete genome.</title>
        <authorList>
            <person name="Joung Y."/>
        </authorList>
    </citation>
    <scope>NUCLEOTIDE SEQUENCE [LARGE SCALE GENOMIC DNA]</scope>
    <source>
        <strain evidence="8 9">IMCC34758</strain>
    </source>
</reference>
<feature type="domain" description="SusD-like N-terminal" evidence="7">
    <location>
        <begin position="20"/>
        <end position="217"/>
    </location>
</feature>
<dbReference type="GO" id="GO:0009279">
    <property type="term" value="C:cell outer membrane"/>
    <property type="evidence" value="ECO:0007669"/>
    <property type="project" value="UniProtKB-SubCell"/>
</dbReference>
<feature type="domain" description="RagB/SusD" evidence="6">
    <location>
        <begin position="363"/>
        <end position="556"/>
    </location>
</feature>
<evidence type="ECO:0000259" key="6">
    <source>
        <dbReference type="Pfam" id="PF07980"/>
    </source>
</evidence>
<comment type="subcellular location">
    <subcellularLocation>
        <location evidence="1">Cell outer membrane</location>
    </subcellularLocation>
</comment>
<dbReference type="Gene3D" id="1.25.40.390">
    <property type="match status" value="1"/>
</dbReference>
<dbReference type="Pfam" id="PF07980">
    <property type="entry name" value="SusD_RagB"/>
    <property type="match status" value="1"/>
</dbReference>
<organism evidence="8 9">
    <name type="scientific">Flavobacterium hydrophilum</name>
    <dbReference type="NCBI Taxonomy" id="2211445"/>
    <lineage>
        <taxon>Bacteria</taxon>
        <taxon>Pseudomonadati</taxon>
        <taxon>Bacteroidota</taxon>
        <taxon>Flavobacteriia</taxon>
        <taxon>Flavobacteriales</taxon>
        <taxon>Flavobacteriaceae</taxon>
        <taxon>Flavobacterium</taxon>
    </lineage>
</organism>
<proteinExistence type="inferred from homology"/>
<keyword evidence="9" id="KW-1185">Reference proteome</keyword>
<dbReference type="OrthoDB" id="5694214at2"/>
<dbReference type="EMBL" id="QJHL01000007">
    <property type="protein sequence ID" value="PXY43173.1"/>
    <property type="molecule type" value="Genomic_DNA"/>
</dbReference>
<comment type="caution">
    <text evidence="8">The sequence shown here is derived from an EMBL/GenBank/DDBJ whole genome shotgun (WGS) entry which is preliminary data.</text>
</comment>
<gene>
    <name evidence="8" type="ORF">DMB68_21020</name>
</gene>
<evidence type="ECO:0000256" key="5">
    <source>
        <dbReference type="ARBA" id="ARBA00023237"/>
    </source>
</evidence>
<dbReference type="InterPro" id="IPR011990">
    <property type="entry name" value="TPR-like_helical_dom_sf"/>
</dbReference>
<dbReference type="SUPFAM" id="SSF48452">
    <property type="entry name" value="TPR-like"/>
    <property type="match status" value="1"/>
</dbReference>
<dbReference type="InterPro" id="IPR033985">
    <property type="entry name" value="SusD-like_N"/>
</dbReference>
<evidence type="ECO:0000313" key="8">
    <source>
        <dbReference type="EMBL" id="PXY43173.1"/>
    </source>
</evidence>
<dbReference type="Proteomes" id="UP000247681">
    <property type="component" value="Unassembled WGS sequence"/>
</dbReference>
<keyword evidence="5" id="KW-0998">Cell outer membrane</keyword>